<feature type="domain" description="EamA" evidence="7">
    <location>
        <begin position="7"/>
        <end position="130"/>
    </location>
</feature>
<evidence type="ECO:0000256" key="2">
    <source>
        <dbReference type="ARBA" id="ARBA00007362"/>
    </source>
</evidence>
<evidence type="ECO:0000256" key="1">
    <source>
        <dbReference type="ARBA" id="ARBA00004141"/>
    </source>
</evidence>
<comment type="caution">
    <text evidence="8">The sequence shown here is derived from an EMBL/GenBank/DDBJ whole genome shotgun (WGS) entry which is preliminary data.</text>
</comment>
<keyword evidence="4 6" id="KW-1133">Transmembrane helix</keyword>
<sequence length="318" mass="32402">MNRRDTFLAVLVASLWGFNFVVIDWGMGTVPPLLFAAIRFAVVAVPACFLVPRPAVPFRTVAAVGAFMSLGQFGLLYLSMHLGMPPGLAALVLQAQVVFTIVIAAVVLRERPSRAQVAGVALGVAGLAVVGIGIGGSITLLALTLCLLAGLSWGIGNVVSRSSKAPGGLALTVWSATVVPVPLLALSLLIDGPAEVGRGLAHIGWHGALSTVYTAGLCSLVGYAIFNRLLSRYPSGQVVPWVLLAPVVAMASSWALLGEAPGPAELAGAVLLVAGVLIAQGTIRVRSARRAGEPAVPGAVAGEPVPGEPPRAAVSVLD</sequence>
<dbReference type="GO" id="GO:0016020">
    <property type="term" value="C:membrane"/>
    <property type="evidence" value="ECO:0007669"/>
    <property type="project" value="UniProtKB-SubCell"/>
</dbReference>
<feature type="transmembrane region" description="Helical" evidence="6">
    <location>
        <begin position="115"/>
        <end position="134"/>
    </location>
</feature>
<evidence type="ECO:0000256" key="4">
    <source>
        <dbReference type="ARBA" id="ARBA00022989"/>
    </source>
</evidence>
<keyword evidence="3 6" id="KW-0812">Transmembrane</keyword>
<dbReference type="Gene3D" id="1.10.3730.20">
    <property type="match status" value="2"/>
</dbReference>
<feature type="transmembrane region" description="Helical" evidence="6">
    <location>
        <begin position="86"/>
        <end position="108"/>
    </location>
</feature>
<protein>
    <submittedName>
        <fullName evidence="8">EamA family transporter</fullName>
    </submittedName>
</protein>
<dbReference type="InterPro" id="IPR037185">
    <property type="entry name" value="EmrE-like"/>
</dbReference>
<reference evidence="8 9" key="1">
    <citation type="submission" date="2018-11" db="EMBL/GenBank/DDBJ databases">
        <title>Trebonia kvetii gen.nov., sp.nov., a novel acidophilic actinobacterium, and proposal of the new actinobacterial family Treboniaceae fam. nov.</title>
        <authorList>
            <person name="Rapoport D."/>
            <person name="Sagova-Mareckova M."/>
            <person name="Sedlacek I."/>
            <person name="Provaznik J."/>
            <person name="Kralova S."/>
            <person name="Pavlinic D."/>
            <person name="Benes V."/>
            <person name="Kopecky J."/>
        </authorList>
    </citation>
    <scope>NUCLEOTIDE SEQUENCE [LARGE SCALE GENOMIC DNA]</scope>
    <source>
        <strain evidence="8 9">15Tr583</strain>
    </source>
</reference>
<evidence type="ECO:0000313" key="9">
    <source>
        <dbReference type="Proteomes" id="UP000460272"/>
    </source>
</evidence>
<dbReference type="InterPro" id="IPR050638">
    <property type="entry name" value="AA-Vitamin_Transporters"/>
</dbReference>
<organism evidence="8 9">
    <name type="scientific">Trebonia kvetii</name>
    <dbReference type="NCBI Taxonomy" id="2480626"/>
    <lineage>
        <taxon>Bacteria</taxon>
        <taxon>Bacillati</taxon>
        <taxon>Actinomycetota</taxon>
        <taxon>Actinomycetes</taxon>
        <taxon>Streptosporangiales</taxon>
        <taxon>Treboniaceae</taxon>
        <taxon>Trebonia</taxon>
    </lineage>
</organism>
<dbReference type="PANTHER" id="PTHR32322:SF9">
    <property type="entry name" value="AMINO-ACID METABOLITE EFFLUX PUMP-RELATED"/>
    <property type="match status" value="1"/>
</dbReference>
<evidence type="ECO:0000313" key="8">
    <source>
        <dbReference type="EMBL" id="TVZ05809.1"/>
    </source>
</evidence>
<feature type="transmembrane region" description="Helical" evidence="6">
    <location>
        <begin position="140"/>
        <end position="159"/>
    </location>
</feature>
<keyword evidence="5 6" id="KW-0472">Membrane</keyword>
<keyword evidence="9" id="KW-1185">Reference proteome</keyword>
<feature type="domain" description="EamA" evidence="7">
    <location>
        <begin position="142"/>
        <end position="278"/>
    </location>
</feature>
<feature type="transmembrane region" description="Helical" evidence="6">
    <location>
        <begin position="33"/>
        <end position="51"/>
    </location>
</feature>
<feature type="transmembrane region" description="Helical" evidence="6">
    <location>
        <begin position="238"/>
        <end position="257"/>
    </location>
</feature>
<gene>
    <name evidence="8" type="ORF">EAS64_11155</name>
</gene>
<dbReference type="Proteomes" id="UP000460272">
    <property type="component" value="Unassembled WGS sequence"/>
</dbReference>
<dbReference type="AlphaFoldDB" id="A0A6P2C334"/>
<comment type="similarity">
    <text evidence="2">Belongs to the EamA transporter family.</text>
</comment>
<evidence type="ECO:0000259" key="7">
    <source>
        <dbReference type="Pfam" id="PF00892"/>
    </source>
</evidence>
<evidence type="ECO:0000256" key="3">
    <source>
        <dbReference type="ARBA" id="ARBA00022692"/>
    </source>
</evidence>
<feature type="transmembrane region" description="Helical" evidence="6">
    <location>
        <begin position="171"/>
        <end position="190"/>
    </location>
</feature>
<proteinExistence type="inferred from homology"/>
<feature type="transmembrane region" description="Helical" evidence="6">
    <location>
        <begin position="263"/>
        <end position="283"/>
    </location>
</feature>
<dbReference type="InterPro" id="IPR000620">
    <property type="entry name" value="EamA_dom"/>
</dbReference>
<feature type="transmembrane region" description="Helical" evidence="6">
    <location>
        <begin position="7"/>
        <end position="27"/>
    </location>
</feature>
<feature type="transmembrane region" description="Helical" evidence="6">
    <location>
        <begin position="202"/>
        <end position="226"/>
    </location>
</feature>
<accession>A0A6P2C334</accession>
<name>A0A6P2C334_9ACTN</name>
<dbReference type="PANTHER" id="PTHR32322">
    <property type="entry name" value="INNER MEMBRANE TRANSPORTER"/>
    <property type="match status" value="1"/>
</dbReference>
<dbReference type="OrthoDB" id="9812521at2"/>
<evidence type="ECO:0000256" key="6">
    <source>
        <dbReference type="SAM" id="Phobius"/>
    </source>
</evidence>
<feature type="transmembrane region" description="Helical" evidence="6">
    <location>
        <begin position="58"/>
        <end position="80"/>
    </location>
</feature>
<dbReference type="EMBL" id="RPFW01000002">
    <property type="protein sequence ID" value="TVZ05809.1"/>
    <property type="molecule type" value="Genomic_DNA"/>
</dbReference>
<dbReference type="Pfam" id="PF00892">
    <property type="entry name" value="EamA"/>
    <property type="match status" value="2"/>
</dbReference>
<evidence type="ECO:0000256" key="5">
    <source>
        <dbReference type="ARBA" id="ARBA00023136"/>
    </source>
</evidence>
<dbReference type="SUPFAM" id="SSF103481">
    <property type="entry name" value="Multidrug resistance efflux transporter EmrE"/>
    <property type="match status" value="2"/>
</dbReference>
<comment type="subcellular location">
    <subcellularLocation>
        <location evidence="1">Membrane</location>
        <topology evidence="1">Multi-pass membrane protein</topology>
    </subcellularLocation>
</comment>